<keyword evidence="3" id="KW-1185">Reference proteome</keyword>
<reference evidence="2 3" key="1">
    <citation type="submission" date="2018-10" db="EMBL/GenBank/DDBJ databases">
        <authorList>
            <person name="Ekblom R."/>
            <person name="Jareborg N."/>
        </authorList>
    </citation>
    <scope>NUCLEOTIDE SEQUENCE [LARGE SCALE GENOMIC DNA]</scope>
    <source>
        <tissue evidence="2">Muscle</tissue>
    </source>
</reference>
<feature type="compositionally biased region" description="Acidic residues" evidence="1">
    <location>
        <begin position="140"/>
        <end position="153"/>
    </location>
</feature>
<dbReference type="AlphaFoldDB" id="A0A9X9LTV7"/>
<gene>
    <name evidence="2" type="ORF">BN2614_LOCUS1</name>
</gene>
<evidence type="ECO:0000313" key="3">
    <source>
        <dbReference type="Proteomes" id="UP000269945"/>
    </source>
</evidence>
<feature type="region of interest" description="Disordered" evidence="1">
    <location>
        <begin position="11"/>
        <end position="36"/>
    </location>
</feature>
<accession>A0A9X9LTV7</accession>
<dbReference type="Proteomes" id="UP000269945">
    <property type="component" value="Unassembled WGS sequence"/>
</dbReference>
<name>A0A9X9LTV7_GULGU</name>
<evidence type="ECO:0000256" key="1">
    <source>
        <dbReference type="SAM" id="MobiDB-lite"/>
    </source>
</evidence>
<evidence type="ECO:0000313" key="2">
    <source>
        <dbReference type="EMBL" id="VCW90911.1"/>
    </source>
</evidence>
<comment type="caution">
    <text evidence="2">The sequence shown here is derived from an EMBL/GenBank/DDBJ whole genome shotgun (WGS) entry which is preliminary data.</text>
</comment>
<feature type="region of interest" description="Disordered" evidence="1">
    <location>
        <begin position="133"/>
        <end position="153"/>
    </location>
</feature>
<proteinExistence type="predicted"/>
<feature type="compositionally biased region" description="Basic and acidic residues" evidence="1">
    <location>
        <begin position="24"/>
        <end position="35"/>
    </location>
</feature>
<dbReference type="EMBL" id="CYRY02016538">
    <property type="protein sequence ID" value="VCW90911.1"/>
    <property type="molecule type" value="Genomic_DNA"/>
</dbReference>
<organism evidence="2 3">
    <name type="scientific">Gulo gulo</name>
    <name type="common">Wolverine</name>
    <name type="synonym">Gluton</name>
    <dbReference type="NCBI Taxonomy" id="48420"/>
    <lineage>
        <taxon>Eukaryota</taxon>
        <taxon>Metazoa</taxon>
        <taxon>Chordata</taxon>
        <taxon>Craniata</taxon>
        <taxon>Vertebrata</taxon>
        <taxon>Euteleostomi</taxon>
        <taxon>Mammalia</taxon>
        <taxon>Eutheria</taxon>
        <taxon>Laurasiatheria</taxon>
        <taxon>Carnivora</taxon>
        <taxon>Caniformia</taxon>
        <taxon>Musteloidea</taxon>
        <taxon>Mustelidae</taxon>
        <taxon>Guloninae</taxon>
        <taxon>Gulo</taxon>
    </lineage>
</organism>
<protein>
    <submittedName>
        <fullName evidence="2">Uncharacterized protein</fullName>
    </submittedName>
</protein>
<sequence length="153" mass="16573">GRGLLQLRGALISSSPGGGGAARHPRDEEESESRRPQKWQVLRIMRSVLWAGQGWRTRVALWNSLLHNSAGSRAGAGLARFTSGSHSYDTGSRKCEFRQREKGRVAVEPGLSRSAGARRVLAAHRSCPSHVGPTLLTDPDLLDEQAPLEESAV</sequence>
<feature type="non-terminal residue" evidence="2">
    <location>
        <position position="1"/>
    </location>
</feature>